<dbReference type="GO" id="GO:0050660">
    <property type="term" value="F:flavin adenine dinucleotide binding"/>
    <property type="evidence" value="ECO:0007669"/>
    <property type="project" value="InterPro"/>
</dbReference>
<accession>A0A5M3W9L4</accession>
<dbReference type="Proteomes" id="UP000334990">
    <property type="component" value="Unassembled WGS sequence"/>
</dbReference>
<dbReference type="InterPro" id="IPR009075">
    <property type="entry name" value="AcylCo_DH/oxidase_C"/>
</dbReference>
<dbReference type="SUPFAM" id="SSF47203">
    <property type="entry name" value="Acyl-CoA dehydrogenase C-terminal domain-like"/>
    <property type="match status" value="1"/>
</dbReference>
<reference evidence="8 9" key="1">
    <citation type="submission" date="2019-10" db="EMBL/GenBank/DDBJ databases">
        <title>Whole genome shotgun sequence of Acrocarpospora corrugata NBRC 13972.</title>
        <authorList>
            <person name="Ichikawa N."/>
            <person name="Kimura A."/>
            <person name="Kitahashi Y."/>
            <person name="Komaki H."/>
            <person name="Oguchi A."/>
        </authorList>
    </citation>
    <scope>NUCLEOTIDE SEQUENCE [LARGE SCALE GENOMIC DNA]</scope>
    <source>
        <strain evidence="8 9">NBRC 13972</strain>
    </source>
</reference>
<evidence type="ECO:0000313" key="8">
    <source>
        <dbReference type="EMBL" id="GES04930.1"/>
    </source>
</evidence>
<evidence type="ECO:0000256" key="1">
    <source>
        <dbReference type="ARBA" id="ARBA00001974"/>
    </source>
</evidence>
<comment type="similarity">
    <text evidence="2">Belongs to the acyl-CoA dehydrogenase family.</text>
</comment>
<dbReference type="InterPro" id="IPR013786">
    <property type="entry name" value="AcylCoA_DH/ox_N"/>
</dbReference>
<evidence type="ECO:0000313" key="9">
    <source>
        <dbReference type="Proteomes" id="UP000334990"/>
    </source>
</evidence>
<feature type="domain" description="Acyl-CoA dehydrogenase/oxidase N-terminal" evidence="7">
    <location>
        <begin position="6"/>
        <end position="86"/>
    </location>
</feature>
<evidence type="ECO:0000256" key="3">
    <source>
        <dbReference type="ARBA" id="ARBA00022630"/>
    </source>
</evidence>
<dbReference type="InterPro" id="IPR036250">
    <property type="entry name" value="AcylCo_DH-like_C"/>
</dbReference>
<dbReference type="Pfam" id="PF00441">
    <property type="entry name" value="Acyl-CoA_dh_1"/>
    <property type="match status" value="1"/>
</dbReference>
<evidence type="ECO:0000256" key="5">
    <source>
        <dbReference type="ARBA" id="ARBA00023002"/>
    </source>
</evidence>
<comment type="caution">
    <text evidence="8">The sequence shown here is derived from an EMBL/GenBank/DDBJ whole genome shotgun (WGS) entry which is preliminary data.</text>
</comment>
<evidence type="ECO:0000259" key="6">
    <source>
        <dbReference type="Pfam" id="PF00441"/>
    </source>
</evidence>
<dbReference type="GO" id="GO:0003995">
    <property type="term" value="F:acyl-CoA dehydrogenase activity"/>
    <property type="evidence" value="ECO:0007669"/>
    <property type="project" value="TreeGrafter"/>
</dbReference>
<dbReference type="Gene3D" id="1.10.540.10">
    <property type="entry name" value="Acyl-CoA dehydrogenase/oxidase, N-terminal domain"/>
    <property type="match status" value="1"/>
</dbReference>
<evidence type="ECO:0000256" key="4">
    <source>
        <dbReference type="ARBA" id="ARBA00022827"/>
    </source>
</evidence>
<keyword evidence="4" id="KW-0274">FAD</keyword>
<feature type="domain" description="Acyl-CoA dehydrogenase/oxidase C-terminal" evidence="6">
    <location>
        <begin position="193"/>
        <end position="341"/>
    </location>
</feature>
<keyword evidence="3" id="KW-0285">Flavoprotein</keyword>
<dbReference type="InterPro" id="IPR009100">
    <property type="entry name" value="AcylCoA_DH/oxidase_NM_dom_sf"/>
</dbReference>
<dbReference type="Pfam" id="PF02771">
    <property type="entry name" value="Acyl-CoA_dh_N"/>
    <property type="match status" value="1"/>
</dbReference>
<evidence type="ECO:0000259" key="7">
    <source>
        <dbReference type="Pfam" id="PF02771"/>
    </source>
</evidence>
<keyword evidence="5" id="KW-0560">Oxidoreductase</keyword>
<dbReference type="Gene3D" id="1.20.140.10">
    <property type="entry name" value="Butyryl-CoA Dehydrogenase, subunit A, domain 3"/>
    <property type="match status" value="1"/>
</dbReference>
<sequence>MDFAFTDDQLVLGSTVRQVLAEHCPARAVREAGRTGERLPGWPQLARIGMFGMLVAERHDGLGLRLADTILAFEEAGRAALPGPVVETAVIAPGLLPDDLQDRLVKGSLRVSVRLGDQVYAPDADLADLLIVEHDGAIHVLSSDEVRLTPQPGVDPVRRLFSVAAKASRGDSSRGDGVRSRAQAVPVLRAATVAVAAQLIGLARHLLEASVAHAKTRTQFGAPIGSFQAVKHQLADVAIAIDFAAPHVYAAAVAISDGQGETDNLRAAKAAGEADILRAVSAAKAAAGEAAALAARAALQVHGAIGYTEELDLRLWLARVWSLTSAYGDTALHRARLRAAILGDPELRRHP</sequence>
<keyword evidence="9" id="KW-1185">Reference proteome</keyword>
<dbReference type="PANTHER" id="PTHR43884:SF20">
    <property type="entry name" value="ACYL-COA DEHYDROGENASE FADE28"/>
    <property type="match status" value="1"/>
</dbReference>
<organism evidence="8 9">
    <name type="scientific">Acrocarpospora corrugata</name>
    <dbReference type="NCBI Taxonomy" id="35763"/>
    <lineage>
        <taxon>Bacteria</taxon>
        <taxon>Bacillati</taxon>
        <taxon>Actinomycetota</taxon>
        <taxon>Actinomycetes</taxon>
        <taxon>Streptosporangiales</taxon>
        <taxon>Streptosporangiaceae</taxon>
        <taxon>Acrocarpospora</taxon>
    </lineage>
</organism>
<dbReference type="RefSeq" id="WP_170317227.1">
    <property type="nucleotide sequence ID" value="NZ_BAAABN010000009.1"/>
</dbReference>
<comment type="cofactor">
    <cofactor evidence="1">
        <name>FAD</name>
        <dbReference type="ChEBI" id="CHEBI:57692"/>
    </cofactor>
</comment>
<protein>
    <submittedName>
        <fullName evidence="8">Acyl-CoA dehydrogenase</fullName>
    </submittedName>
</protein>
<dbReference type="EMBL" id="BLAD01000090">
    <property type="protein sequence ID" value="GES04930.1"/>
    <property type="molecule type" value="Genomic_DNA"/>
</dbReference>
<evidence type="ECO:0000256" key="2">
    <source>
        <dbReference type="ARBA" id="ARBA00009347"/>
    </source>
</evidence>
<dbReference type="AlphaFoldDB" id="A0A5M3W9L4"/>
<name>A0A5M3W9L4_9ACTN</name>
<dbReference type="PANTHER" id="PTHR43884">
    <property type="entry name" value="ACYL-COA DEHYDROGENASE"/>
    <property type="match status" value="1"/>
</dbReference>
<gene>
    <name evidence="8" type="primary">fadE32</name>
    <name evidence="8" type="ORF">Acor_69980</name>
</gene>
<dbReference type="InterPro" id="IPR037069">
    <property type="entry name" value="AcylCoA_DH/ox_N_sf"/>
</dbReference>
<proteinExistence type="inferred from homology"/>
<dbReference type="SUPFAM" id="SSF56645">
    <property type="entry name" value="Acyl-CoA dehydrogenase NM domain-like"/>
    <property type="match status" value="1"/>
</dbReference>